<name>A0A383C3T8_9ZZZZ</name>
<comment type="subcellular location">
    <subcellularLocation>
        <location evidence="1">Cytoplasm</location>
    </subcellularLocation>
</comment>
<evidence type="ECO:0000256" key="3">
    <source>
        <dbReference type="ARBA" id="ARBA00022737"/>
    </source>
</evidence>
<gene>
    <name evidence="5" type="ORF">METZ01_LOCUS479716</name>
</gene>
<proteinExistence type="predicted"/>
<dbReference type="SUPFAM" id="SSF48452">
    <property type="entry name" value="TPR-like"/>
    <property type="match status" value="2"/>
</dbReference>
<evidence type="ECO:0000256" key="2">
    <source>
        <dbReference type="ARBA" id="ARBA00022490"/>
    </source>
</evidence>
<dbReference type="Pfam" id="PF13181">
    <property type="entry name" value="TPR_8"/>
    <property type="match status" value="1"/>
</dbReference>
<dbReference type="SMART" id="SM00028">
    <property type="entry name" value="TPR"/>
    <property type="match status" value="4"/>
</dbReference>
<keyword evidence="4" id="KW-0802">TPR repeat</keyword>
<accession>A0A383C3T8</accession>
<dbReference type="AlphaFoldDB" id="A0A383C3T8"/>
<dbReference type="GO" id="GO:0005737">
    <property type="term" value="C:cytoplasm"/>
    <property type="evidence" value="ECO:0007669"/>
    <property type="project" value="UniProtKB-SubCell"/>
</dbReference>
<dbReference type="PANTHER" id="PTHR46630:SF1">
    <property type="entry name" value="TETRATRICOPEPTIDE REPEAT PROTEIN 29"/>
    <property type="match status" value="1"/>
</dbReference>
<evidence type="ECO:0000256" key="4">
    <source>
        <dbReference type="ARBA" id="ARBA00022803"/>
    </source>
</evidence>
<evidence type="ECO:0000313" key="5">
    <source>
        <dbReference type="EMBL" id="SVE26862.1"/>
    </source>
</evidence>
<reference evidence="5" key="1">
    <citation type="submission" date="2018-05" db="EMBL/GenBank/DDBJ databases">
        <authorList>
            <person name="Lanie J.A."/>
            <person name="Ng W.-L."/>
            <person name="Kazmierczak K.M."/>
            <person name="Andrzejewski T.M."/>
            <person name="Davidsen T.M."/>
            <person name="Wayne K.J."/>
            <person name="Tettelin H."/>
            <person name="Glass J.I."/>
            <person name="Rusch D."/>
            <person name="Podicherti R."/>
            <person name="Tsui H.-C.T."/>
            <person name="Winkler M.E."/>
        </authorList>
    </citation>
    <scope>NUCLEOTIDE SEQUENCE</scope>
</reference>
<protein>
    <submittedName>
        <fullName evidence="5">Uncharacterized protein</fullName>
    </submittedName>
</protein>
<evidence type="ECO:0000256" key="1">
    <source>
        <dbReference type="ARBA" id="ARBA00004496"/>
    </source>
</evidence>
<keyword evidence="3" id="KW-0677">Repeat</keyword>
<feature type="non-terminal residue" evidence="5">
    <location>
        <position position="242"/>
    </location>
</feature>
<dbReference type="InterPro" id="IPR051476">
    <property type="entry name" value="Bac_ResReg_Asp_Phosphatase"/>
</dbReference>
<keyword evidence="2" id="KW-0963">Cytoplasm</keyword>
<dbReference type="Gene3D" id="1.25.40.10">
    <property type="entry name" value="Tetratricopeptide repeat domain"/>
    <property type="match status" value="2"/>
</dbReference>
<sequence>IYLQDRLTEAKFRQNMTGCYTSLNQMSEAEHALLKALEIYTEYEEEFAVGNALAEMGNMYINQGRFSDGLVQYTKALGIYRKTDLRMNEYRVLFVIADTFAKIGIYKEAERYLKQAKLLSHDFENYYYGLARMYNISSQIKVWKGERDEAVEDLKEAIENFNAGEQDFQEANHLNKLAYIYIEMNNSEKAQRILKKSMVIAKKSEEKGLMLRIRILNLLIEALDGNVENVNIQNILNEVQDA</sequence>
<organism evidence="5">
    <name type="scientific">marine metagenome</name>
    <dbReference type="NCBI Taxonomy" id="408172"/>
    <lineage>
        <taxon>unclassified sequences</taxon>
        <taxon>metagenomes</taxon>
        <taxon>ecological metagenomes</taxon>
    </lineage>
</organism>
<dbReference type="InterPro" id="IPR019734">
    <property type="entry name" value="TPR_rpt"/>
</dbReference>
<feature type="non-terminal residue" evidence="5">
    <location>
        <position position="1"/>
    </location>
</feature>
<dbReference type="PANTHER" id="PTHR46630">
    <property type="entry name" value="TETRATRICOPEPTIDE REPEAT PROTEIN 29"/>
    <property type="match status" value="1"/>
</dbReference>
<dbReference type="EMBL" id="UINC01205612">
    <property type="protein sequence ID" value="SVE26862.1"/>
    <property type="molecule type" value="Genomic_DNA"/>
</dbReference>
<dbReference type="InterPro" id="IPR011990">
    <property type="entry name" value="TPR-like_helical_dom_sf"/>
</dbReference>